<feature type="compositionally biased region" description="Basic residues" evidence="1">
    <location>
        <begin position="87"/>
        <end position="98"/>
    </location>
</feature>
<proteinExistence type="predicted"/>
<organism evidence="2 3">
    <name type="scientific">Corynespora cassiicola Philippines</name>
    <dbReference type="NCBI Taxonomy" id="1448308"/>
    <lineage>
        <taxon>Eukaryota</taxon>
        <taxon>Fungi</taxon>
        <taxon>Dikarya</taxon>
        <taxon>Ascomycota</taxon>
        <taxon>Pezizomycotina</taxon>
        <taxon>Dothideomycetes</taxon>
        <taxon>Pleosporomycetidae</taxon>
        <taxon>Pleosporales</taxon>
        <taxon>Corynesporascaceae</taxon>
        <taxon>Corynespora</taxon>
    </lineage>
</organism>
<feature type="region of interest" description="Disordered" evidence="1">
    <location>
        <begin position="71"/>
        <end position="155"/>
    </location>
</feature>
<dbReference type="AlphaFoldDB" id="A0A2T2PAQ5"/>
<evidence type="ECO:0000313" key="3">
    <source>
        <dbReference type="Proteomes" id="UP000240883"/>
    </source>
</evidence>
<sequence>MSIIDDCAWVCSRQRQRSGKGHCKAPQAQPGGRTGGEWTVDEAGPRVTVAAAALRRGVEIFIGKTTRGRNGWEWGRVGGMGNSCVPRPRRPGTGHRSHGLVACNGRGPLSITGELQHGGAQESYNPLVPPPSSLDPPASRLGPQKEPCPSGTKAI</sequence>
<evidence type="ECO:0000313" key="2">
    <source>
        <dbReference type="EMBL" id="PSN74752.1"/>
    </source>
</evidence>
<accession>A0A2T2PAQ5</accession>
<keyword evidence="3" id="KW-1185">Reference proteome</keyword>
<dbReference type="EMBL" id="KZ678128">
    <property type="protein sequence ID" value="PSN74752.1"/>
    <property type="molecule type" value="Genomic_DNA"/>
</dbReference>
<reference evidence="2 3" key="1">
    <citation type="journal article" date="2018" name="Front. Microbiol.">
        <title>Genome-Wide Analysis of Corynespora cassiicola Leaf Fall Disease Putative Effectors.</title>
        <authorList>
            <person name="Lopez D."/>
            <person name="Ribeiro S."/>
            <person name="Label P."/>
            <person name="Fumanal B."/>
            <person name="Venisse J.S."/>
            <person name="Kohler A."/>
            <person name="de Oliveira R.R."/>
            <person name="Labutti K."/>
            <person name="Lipzen A."/>
            <person name="Lail K."/>
            <person name="Bauer D."/>
            <person name="Ohm R.A."/>
            <person name="Barry K.W."/>
            <person name="Spatafora J."/>
            <person name="Grigoriev I.V."/>
            <person name="Martin F.M."/>
            <person name="Pujade-Renaud V."/>
        </authorList>
    </citation>
    <scope>NUCLEOTIDE SEQUENCE [LARGE SCALE GENOMIC DNA]</scope>
    <source>
        <strain evidence="2 3">Philippines</strain>
    </source>
</reference>
<dbReference type="Proteomes" id="UP000240883">
    <property type="component" value="Unassembled WGS sequence"/>
</dbReference>
<evidence type="ECO:0000256" key="1">
    <source>
        <dbReference type="SAM" id="MobiDB-lite"/>
    </source>
</evidence>
<name>A0A2T2PAQ5_CORCC</name>
<gene>
    <name evidence="2" type="ORF">BS50DRAFT_23382</name>
</gene>
<feature type="region of interest" description="Disordered" evidence="1">
    <location>
        <begin position="18"/>
        <end position="38"/>
    </location>
</feature>
<protein>
    <submittedName>
        <fullName evidence="2">Uncharacterized protein</fullName>
    </submittedName>
</protein>